<dbReference type="PANTHER" id="PTHR12636:SF5">
    <property type="entry name" value="RIBOSOMAL RNA SMALL SUBUNIT METHYLTRANSFERASE NEP1"/>
    <property type="match status" value="1"/>
</dbReference>
<evidence type="ECO:0000256" key="4">
    <source>
        <dbReference type="ARBA" id="ARBA00022552"/>
    </source>
</evidence>
<evidence type="ECO:0000256" key="11">
    <source>
        <dbReference type="SAM" id="MobiDB-lite"/>
    </source>
</evidence>
<dbReference type="GO" id="GO:0070475">
    <property type="term" value="P:rRNA base methylation"/>
    <property type="evidence" value="ECO:0007669"/>
    <property type="project" value="InterPro"/>
</dbReference>
<dbReference type="GO" id="GO:0019843">
    <property type="term" value="F:rRNA binding"/>
    <property type="evidence" value="ECO:0007669"/>
    <property type="project" value="UniProtKB-KW"/>
</dbReference>
<evidence type="ECO:0000256" key="6">
    <source>
        <dbReference type="ARBA" id="ARBA00022679"/>
    </source>
</evidence>
<keyword evidence="4" id="KW-0698">rRNA processing</keyword>
<dbReference type="GO" id="GO:0070037">
    <property type="term" value="F:rRNA (pseudouridine) methyltransferase activity"/>
    <property type="evidence" value="ECO:0007669"/>
    <property type="project" value="InterPro"/>
</dbReference>
<feature type="region of interest" description="Disordered" evidence="11">
    <location>
        <begin position="1"/>
        <end position="33"/>
    </location>
</feature>
<dbReference type="Gene3D" id="3.40.1280.10">
    <property type="match status" value="1"/>
</dbReference>
<feature type="compositionally biased region" description="Basic residues" evidence="11">
    <location>
        <begin position="1"/>
        <end position="18"/>
    </location>
</feature>
<dbReference type="Pfam" id="PF03587">
    <property type="entry name" value="EMG1"/>
    <property type="match status" value="1"/>
</dbReference>
<keyword evidence="10" id="KW-0539">Nucleus</keyword>
<dbReference type="CDD" id="cd18088">
    <property type="entry name" value="Nep1-like"/>
    <property type="match status" value="1"/>
</dbReference>
<evidence type="ECO:0000256" key="9">
    <source>
        <dbReference type="ARBA" id="ARBA00022884"/>
    </source>
</evidence>
<evidence type="ECO:0000256" key="10">
    <source>
        <dbReference type="ARBA" id="ARBA00023242"/>
    </source>
</evidence>
<proteinExistence type="inferred from homology"/>
<gene>
    <name evidence="12" type="ORF">LOD99_4346</name>
</gene>
<evidence type="ECO:0000256" key="5">
    <source>
        <dbReference type="ARBA" id="ARBA00022603"/>
    </source>
</evidence>
<evidence type="ECO:0000256" key="2">
    <source>
        <dbReference type="ARBA" id="ARBA00008115"/>
    </source>
</evidence>
<evidence type="ECO:0000313" key="12">
    <source>
        <dbReference type="EMBL" id="KAI6652561.1"/>
    </source>
</evidence>
<comment type="similarity">
    <text evidence="2">Belongs to the class IV-like SAM-binding methyltransferase superfamily. RNA methyltransferase NEP1 family.</text>
</comment>
<accession>A0AAV7JV78</accession>
<keyword evidence="8" id="KW-0699">rRNA-binding</keyword>
<protein>
    <submittedName>
        <fullName evidence="12">Ribosomal RNA small subunit methyltransferase NEP1</fullName>
    </submittedName>
</protein>
<organism evidence="12 13">
    <name type="scientific">Oopsacas minuta</name>
    <dbReference type="NCBI Taxonomy" id="111878"/>
    <lineage>
        <taxon>Eukaryota</taxon>
        <taxon>Metazoa</taxon>
        <taxon>Porifera</taxon>
        <taxon>Hexactinellida</taxon>
        <taxon>Hexasterophora</taxon>
        <taxon>Lyssacinosida</taxon>
        <taxon>Leucopsacidae</taxon>
        <taxon>Oopsacas</taxon>
    </lineage>
</organism>
<dbReference type="InterPro" id="IPR029026">
    <property type="entry name" value="tRNA_m1G_MTases_N"/>
</dbReference>
<name>A0AAV7JV78_9METZ</name>
<dbReference type="InterPro" id="IPR005304">
    <property type="entry name" value="Rbsml_bgen_MeTrfase_EMG1/NEP1"/>
</dbReference>
<keyword evidence="13" id="KW-1185">Reference proteome</keyword>
<dbReference type="Proteomes" id="UP001165289">
    <property type="component" value="Unassembled WGS sequence"/>
</dbReference>
<evidence type="ECO:0000256" key="8">
    <source>
        <dbReference type="ARBA" id="ARBA00022730"/>
    </source>
</evidence>
<comment type="caution">
    <text evidence="12">The sequence shown here is derived from an EMBL/GenBank/DDBJ whole genome shotgun (WGS) entry which is preliminary data.</text>
</comment>
<keyword evidence="6" id="KW-0808">Transferase</keyword>
<evidence type="ECO:0000256" key="1">
    <source>
        <dbReference type="ARBA" id="ARBA00004604"/>
    </source>
</evidence>
<dbReference type="PANTHER" id="PTHR12636">
    <property type="entry name" value="NEP1/MRA1"/>
    <property type="match status" value="1"/>
</dbReference>
<keyword evidence="3" id="KW-0690">Ribosome biogenesis</keyword>
<comment type="subcellular location">
    <subcellularLocation>
        <location evidence="1">Nucleus</location>
        <location evidence="1">Nucleolus</location>
    </subcellularLocation>
</comment>
<dbReference type="AlphaFoldDB" id="A0AAV7JV78"/>
<sequence>MAARFPKRLSGKKRRKLKQMAEKKDSDEEPVEEYIPVPKRLNKDSNDKRLIVILEGASIETGFTKRDGYQLLTSDKHHSLLTKEGRDPSLARPDIVHQCLLMLLDSPLNQAGLLQIFIHTEKNVLIQISPQTRIPRTFDRFCGVMVQLLQKLVVRAAGNDSHVPLLKIIKNPITDHLPTGCLKIGTSHKSKKFVDPLVYATDEKPIVFVIGAFAHGSLEERGVSYTEETVSISNYPLSAAYTCAVICSKFTEAWNIDTKSSVL</sequence>
<keyword evidence="9" id="KW-0694">RNA-binding</keyword>
<keyword evidence="7" id="KW-0949">S-adenosyl-L-methionine</keyword>
<dbReference type="GO" id="GO:0032040">
    <property type="term" value="C:small-subunit processome"/>
    <property type="evidence" value="ECO:0007669"/>
    <property type="project" value="TreeGrafter"/>
</dbReference>
<dbReference type="EMBL" id="JAKMXF010000298">
    <property type="protein sequence ID" value="KAI6652561.1"/>
    <property type="molecule type" value="Genomic_DNA"/>
</dbReference>
<dbReference type="SUPFAM" id="SSF75217">
    <property type="entry name" value="alpha/beta knot"/>
    <property type="match status" value="1"/>
</dbReference>
<evidence type="ECO:0000313" key="13">
    <source>
        <dbReference type="Proteomes" id="UP001165289"/>
    </source>
</evidence>
<keyword evidence="5 12" id="KW-0489">Methyltransferase</keyword>
<dbReference type="FunFam" id="3.40.1280.10:FF:000003">
    <property type="entry name" value="Ribosomal RNA small subunit methyltransferase"/>
    <property type="match status" value="1"/>
</dbReference>
<reference evidence="12 13" key="1">
    <citation type="journal article" date="2023" name="BMC Biol.">
        <title>The compact genome of the sponge Oopsacas minuta (Hexactinellida) is lacking key metazoan core genes.</title>
        <authorList>
            <person name="Santini S."/>
            <person name="Schenkelaars Q."/>
            <person name="Jourda C."/>
            <person name="Duchesne M."/>
            <person name="Belahbib H."/>
            <person name="Rocher C."/>
            <person name="Selva M."/>
            <person name="Riesgo A."/>
            <person name="Vervoort M."/>
            <person name="Leys S.P."/>
            <person name="Kodjabachian L."/>
            <person name="Le Bivic A."/>
            <person name="Borchiellini C."/>
            <person name="Claverie J.M."/>
            <person name="Renard E."/>
        </authorList>
    </citation>
    <scope>NUCLEOTIDE SEQUENCE [LARGE SCALE GENOMIC DNA]</scope>
    <source>
        <strain evidence="12">SPO-2</strain>
    </source>
</reference>
<dbReference type="InterPro" id="IPR029028">
    <property type="entry name" value="Alpha/beta_knot_MTases"/>
</dbReference>
<evidence type="ECO:0000256" key="3">
    <source>
        <dbReference type="ARBA" id="ARBA00022517"/>
    </source>
</evidence>
<evidence type="ECO:0000256" key="7">
    <source>
        <dbReference type="ARBA" id="ARBA00022691"/>
    </source>
</evidence>